<dbReference type="AlphaFoldDB" id="A0AAJ1MJ31"/>
<feature type="domain" description="UVR" evidence="3">
    <location>
        <begin position="146"/>
        <end position="181"/>
    </location>
</feature>
<dbReference type="GO" id="GO:0004518">
    <property type="term" value="F:nuclease activity"/>
    <property type="evidence" value="ECO:0007669"/>
    <property type="project" value="InterPro"/>
</dbReference>
<dbReference type="InterPro" id="IPR003729">
    <property type="entry name" value="Bi_nuclease_dom"/>
</dbReference>
<sequence length="193" mass="21662">MFVEAEIWNVAHTDQGYAVLIKPMGINAAVPVFVGQLEAQSIIIGMGDIPMPRPNTHDLFITGLSKTGSTLSKVEITEIRDGIFYSTITIANISGTVELDSRPSDSIALAVRTDCPIYISEKVIDEAAVSLNYISERTEKMNSDFEEKRLEYEKNLDRAIKEEDYEEAARIRDQIKDLDESYFEEDMGQDGEE</sequence>
<dbReference type="SUPFAM" id="SSF103256">
    <property type="entry name" value="Hypothetical protein TM0160"/>
    <property type="match status" value="1"/>
</dbReference>
<dbReference type="Gene3D" id="3.10.690.10">
    <property type="entry name" value="Bifunctional nuclease domain"/>
    <property type="match status" value="1"/>
</dbReference>
<evidence type="ECO:0000313" key="5">
    <source>
        <dbReference type="EMBL" id="MDC7226217.1"/>
    </source>
</evidence>
<dbReference type="PANTHER" id="PTHR15160">
    <property type="entry name" value="VON HIPPEL-LINDAU PROTEIN"/>
    <property type="match status" value="1"/>
</dbReference>
<protein>
    <submittedName>
        <fullName evidence="5">Bifunctional nuclease family protein</fullName>
    </submittedName>
</protein>
<accession>A0AAJ1MJ31</accession>
<dbReference type="Pfam" id="PF02577">
    <property type="entry name" value="BFN_dom"/>
    <property type="match status" value="1"/>
</dbReference>
<evidence type="ECO:0000256" key="2">
    <source>
        <dbReference type="SAM" id="Coils"/>
    </source>
</evidence>
<dbReference type="InterPro" id="IPR036104">
    <property type="entry name" value="BFN_sf"/>
</dbReference>
<reference evidence="5 6" key="1">
    <citation type="submission" date="2022-12" db="EMBL/GenBank/DDBJ databases">
        <title>Metagenome assembled genome from gulf of manar.</title>
        <authorList>
            <person name="Kohli P."/>
            <person name="Pk S."/>
            <person name="Venkata Ramana C."/>
            <person name="Sasikala C."/>
        </authorList>
    </citation>
    <scope>NUCLEOTIDE SEQUENCE [LARGE SCALE GENOMIC DNA]</scope>
    <source>
        <strain evidence="5">JB008</strain>
    </source>
</reference>
<dbReference type="PROSITE" id="PS50151">
    <property type="entry name" value="UVR"/>
    <property type="match status" value="1"/>
</dbReference>
<dbReference type="GO" id="GO:0009432">
    <property type="term" value="P:SOS response"/>
    <property type="evidence" value="ECO:0007669"/>
    <property type="project" value="UniProtKB-KW"/>
</dbReference>
<dbReference type="InterPro" id="IPR001943">
    <property type="entry name" value="UVR_dom"/>
</dbReference>
<keyword evidence="2" id="KW-0175">Coiled coil</keyword>
<dbReference type="PROSITE" id="PS51658">
    <property type="entry name" value="BFN"/>
    <property type="match status" value="1"/>
</dbReference>
<dbReference type="EMBL" id="JAQQAL010000011">
    <property type="protein sequence ID" value="MDC7226217.1"/>
    <property type="molecule type" value="Genomic_DNA"/>
</dbReference>
<gene>
    <name evidence="5" type="ORF">PQJ61_05590</name>
</gene>
<name>A0AAJ1MJ31_9SPIO</name>
<evidence type="ECO:0000256" key="1">
    <source>
        <dbReference type="ARBA" id="ARBA00023236"/>
    </source>
</evidence>
<dbReference type="InterPro" id="IPR036876">
    <property type="entry name" value="UVR_dom_sf"/>
</dbReference>
<evidence type="ECO:0000259" key="4">
    <source>
        <dbReference type="PROSITE" id="PS51658"/>
    </source>
</evidence>
<evidence type="ECO:0000259" key="3">
    <source>
        <dbReference type="PROSITE" id="PS50151"/>
    </source>
</evidence>
<dbReference type="Proteomes" id="UP001221217">
    <property type="component" value="Unassembled WGS sequence"/>
</dbReference>
<feature type="domain" description="BFN" evidence="4">
    <location>
        <begin position="2"/>
        <end position="131"/>
    </location>
</feature>
<dbReference type="PANTHER" id="PTHR15160:SF1">
    <property type="entry name" value="VON HIPPEL-LINDAU DISEASE TUMOR SUPPRESSOR"/>
    <property type="match status" value="1"/>
</dbReference>
<organism evidence="5 6">
    <name type="scientific">Candidatus Thalassospirochaeta sargassi</name>
    <dbReference type="NCBI Taxonomy" id="3119039"/>
    <lineage>
        <taxon>Bacteria</taxon>
        <taxon>Pseudomonadati</taxon>
        <taxon>Spirochaetota</taxon>
        <taxon>Spirochaetia</taxon>
        <taxon>Spirochaetales</taxon>
        <taxon>Spirochaetaceae</taxon>
        <taxon>Candidatus Thalassospirochaeta</taxon>
    </lineage>
</organism>
<dbReference type="SUPFAM" id="SSF46600">
    <property type="entry name" value="C-terminal UvrC-binding domain of UvrB"/>
    <property type="match status" value="1"/>
</dbReference>
<feature type="coiled-coil region" evidence="2">
    <location>
        <begin position="135"/>
        <end position="181"/>
    </location>
</feature>
<proteinExistence type="predicted"/>
<keyword evidence="1" id="KW-0742">SOS response</keyword>
<comment type="caution">
    <text evidence="5">The sequence shown here is derived from an EMBL/GenBank/DDBJ whole genome shotgun (WGS) entry which is preliminary data.</text>
</comment>
<evidence type="ECO:0000313" key="6">
    <source>
        <dbReference type="Proteomes" id="UP001221217"/>
    </source>
</evidence>
<dbReference type="Pfam" id="PF02151">
    <property type="entry name" value="UVR"/>
    <property type="match status" value="1"/>
</dbReference>
<keyword evidence="1" id="KW-0227">DNA damage</keyword>